<gene>
    <name evidence="2" type="ORF">EJ03DRAFT_34938</name>
</gene>
<organism evidence="2 3">
    <name type="scientific">Teratosphaeria nubilosa</name>
    <dbReference type="NCBI Taxonomy" id="161662"/>
    <lineage>
        <taxon>Eukaryota</taxon>
        <taxon>Fungi</taxon>
        <taxon>Dikarya</taxon>
        <taxon>Ascomycota</taxon>
        <taxon>Pezizomycotina</taxon>
        <taxon>Dothideomycetes</taxon>
        <taxon>Dothideomycetidae</taxon>
        <taxon>Mycosphaerellales</taxon>
        <taxon>Teratosphaeriaceae</taxon>
        <taxon>Teratosphaeria</taxon>
    </lineage>
</organism>
<reference evidence="2" key="1">
    <citation type="journal article" date="2020" name="Stud. Mycol.">
        <title>101 Dothideomycetes genomes: a test case for predicting lifestyles and emergence of pathogens.</title>
        <authorList>
            <person name="Haridas S."/>
            <person name="Albert R."/>
            <person name="Binder M."/>
            <person name="Bloem J."/>
            <person name="Labutti K."/>
            <person name="Salamov A."/>
            <person name="Andreopoulos B."/>
            <person name="Baker S."/>
            <person name="Barry K."/>
            <person name="Bills G."/>
            <person name="Bluhm B."/>
            <person name="Cannon C."/>
            <person name="Castanera R."/>
            <person name="Culley D."/>
            <person name="Daum C."/>
            <person name="Ezra D."/>
            <person name="Gonzalez J."/>
            <person name="Henrissat B."/>
            <person name="Kuo A."/>
            <person name="Liang C."/>
            <person name="Lipzen A."/>
            <person name="Lutzoni F."/>
            <person name="Magnuson J."/>
            <person name="Mondo S."/>
            <person name="Nolan M."/>
            <person name="Ohm R."/>
            <person name="Pangilinan J."/>
            <person name="Park H.-J."/>
            <person name="Ramirez L."/>
            <person name="Alfaro M."/>
            <person name="Sun H."/>
            <person name="Tritt A."/>
            <person name="Yoshinaga Y."/>
            <person name="Zwiers L.-H."/>
            <person name="Turgeon B."/>
            <person name="Goodwin S."/>
            <person name="Spatafora J."/>
            <person name="Crous P."/>
            <person name="Grigoriev I."/>
        </authorList>
    </citation>
    <scope>NUCLEOTIDE SEQUENCE</scope>
    <source>
        <strain evidence="2">CBS 116005</strain>
    </source>
</reference>
<dbReference type="AlphaFoldDB" id="A0A6G1KUY5"/>
<evidence type="ECO:0000313" key="2">
    <source>
        <dbReference type="EMBL" id="KAF2764220.1"/>
    </source>
</evidence>
<sequence length="127" mass="14067">MVLVQHQCYGQTRCCARTAGGLLHGSLHASTHLEEELLFHMLFSLDLILRLRTICPSNTLTTVITAGVEIRPHTSHRNGPADIQRPQSRAFRICSLPFVCVLAFAFRLFIKHSAVSSAEIHAAACLF</sequence>
<keyword evidence="1" id="KW-0472">Membrane</keyword>
<evidence type="ECO:0000256" key="1">
    <source>
        <dbReference type="SAM" id="Phobius"/>
    </source>
</evidence>
<proteinExistence type="predicted"/>
<dbReference type="Proteomes" id="UP000799436">
    <property type="component" value="Unassembled WGS sequence"/>
</dbReference>
<feature type="transmembrane region" description="Helical" evidence="1">
    <location>
        <begin position="90"/>
        <end position="110"/>
    </location>
</feature>
<dbReference type="EMBL" id="ML995933">
    <property type="protein sequence ID" value="KAF2764220.1"/>
    <property type="molecule type" value="Genomic_DNA"/>
</dbReference>
<keyword evidence="1" id="KW-0812">Transmembrane</keyword>
<evidence type="ECO:0000313" key="3">
    <source>
        <dbReference type="Proteomes" id="UP000799436"/>
    </source>
</evidence>
<keyword evidence="1" id="KW-1133">Transmembrane helix</keyword>
<keyword evidence="3" id="KW-1185">Reference proteome</keyword>
<name>A0A6G1KUY5_9PEZI</name>
<accession>A0A6G1KUY5</accession>
<protein>
    <submittedName>
        <fullName evidence="2">Uncharacterized protein</fullName>
    </submittedName>
</protein>